<feature type="region of interest" description="CD4-binding loop" evidence="32">
    <location>
        <begin position="365"/>
        <end position="375"/>
    </location>
</feature>
<feature type="domain" description="Retroviral envelope protein GP41-like" evidence="35">
    <location>
        <begin position="527"/>
        <end position="717"/>
    </location>
</feature>
<keyword evidence="15 32" id="KW-0053">Apoptosis</keyword>
<evidence type="ECO:0000256" key="27">
    <source>
        <dbReference type="ARBA" id="ARBA00023157"/>
    </source>
</evidence>
<comment type="miscellaneous">
    <text evidence="32">HIV-1 lineages are divided in three main groups, M (for Major), O (for Outlier), and N (for New, or Non-M, Non-O). The vast majority of strains found worldwide belong to the group M. Group O seems to be endemic to and largely confined to Cameroon and neighboring countries in West Central Africa, where these viruses represent a small minority of HIV-1 strains. The group N is represented by a limited number of isolates from Cameroonian persons. The group M is further subdivided in 9 clades or subtypes (A to D, F to H, J and K).</text>
</comment>
<organismHost>
    <name type="scientific">Homo sapiens</name>
    <name type="common">Human</name>
    <dbReference type="NCBI Taxonomy" id="9606"/>
</organismHost>
<dbReference type="Gene3D" id="2.170.40.20">
    <property type="entry name" value="Human immunodeficiency virus 1, Gp160, envelope glycoprotein"/>
    <property type="match status" value="2"/>
</dbReference>
<keyword evidence="27 32" id="KW-1015">Disulfide bond</keyword>
<dbReference type="GO" id="GO:0039654">
    <property type="term" value="P:fusion of virus membrane with host endosome membrane"/>
    <property type="evidence" value="ECO:0007669"/>
    <property type="project" value="UniProtKB-UniRule"/>
</dbReference>
<comment type="domain">
    <text evidence="32 33">The 17 amino acids long immunosuppressive region is present in many retroviral envelope proteins. Synthetic peptides derived from this relatively conserved sequence inhibit immune function in vitro and in vivo.</text>
</comment>
<dbReference type="FunFam" id="2.170.40.20:FF:000004">
    <property type="entry name" value="Envelope glycoprotein gp160"/>
    <property type="match status" value="1"/>
</dbReference>
<evidence type="ECO:0000256" key="1">
    <source>
        <dbReference type="ARBA" id="ARBA00004402"/>
    </source>
</evidence>
<feature type="site" description="Cleavage; by host furin" evidence="32">
    <location>
        <begin position="508"/>
        <end position="509"/>
    </location>
</feature>
<evidence type="ECO:0000256" key="28">
    <source>
        <dbReference type="ARBA" id="ARBA00023180"/>
    </source>
</evidence>
<dbReference type="GO" id="GO:0055036">
    <property type="term" value="C:virion membrane"/>
    <property type="evidence" value="ECO:0007669"/>
    <property type="project" value="UniProtKB-SubCell"/>
</dbReference>
<dbReference type="GO" id="GO:0020002">
    <property type="term" value="C:host cell plasma membrane"/>
    <property type="evidence" value="ECO:0007669"/>
    <property type="project" value="UniProtKB-SubCell"/>
</dbReference>
<evidence type="ECO:0000256" key="6">
    <source>
        <dbReference type="ARBA" id="ARBA00004650"/>
    </source>
</evidence>
<dbReference type="GO" id="GO:1903908">
    <property type="term" value="P:positive regulation of plasma membrane raft polarization"/>
    <property type="evidence" value="ECO:0007669"/>
    <property type="project" value="UniProtKB-UniRule"/>
</dbReference>
<evidence type="ECO:0000256" key="12">
    <source>
        <dbReference type="ARBA" id="ARBA00022595"/>
    </source>
</evidence>
<evidence type="ECO:0000256" key="29">
    <source>
        <dbReference type="ARBA" id="ARBA00023280"/>
    </source>
</evidence>
<keyword evidence="18 32" id="KW-0946">Virion</keyword>
<keyword evidence="31 32" id="KW-1160">Virus entry into host cell</keyword>
<evidence type="ECO:0000256" key="33">
    <source>
        <dbReference type="RuleBase" id="RU363095"/>
    </source>
</evidence>
<evidence type="ECO:0000256" key="19">
    <source>
        <dbReference type="ARBA" id="ARBA00022870"/>
    </source>
</evidence>
<keyword evidence="8 32" id="KW-1170">Fusion of virus membrane with host endosomal membrane</keyword>
<evidence type="ECO:0000256" key="18">
    <source>
        <dbReference type="ARBA" id="ARBA00022844"/>
    </source>
</evidence>
<dbReference type="GO" id="GO:0044175">
    <property type="term" value="C:host cell endosome membrane"/>
    <property type="evidence" value="ECO:0007669"/>
    <property type="project" value="UniProtKB-SubCell"/>
</dbReference>
<keyword evidence="28 32" id="KW-0325">Glycoprotein</keyword>
<keyword evidence="17 32" id="KW-1161">Viral attachment to host cell</keyword>
<dbReference type="Gene3D" id="1.20.5.490">
    <property type="entry name" value="Single helix bin"/>
    <property type="match status" value="1"/>
</dbReference>
<proteinExistence type="inferred from homology"/>
<feature type="chain" id="PRO_5029066600" description="Envelope glycoprotein gp160" evidence="32">
    <location>
        <begin position="32"/>
        <end position="860"/>
    </location>
</feature>
<keyword evidence="10 32" id="KW-1165">Clathrin-mediated endocytosis of virus by host</keyword>
<dbReference type="SUPFAM" id="SSF56502">
    <property type="entry name" value="gp120 core"/>
    <property type="match status" value="2"/>
</dbReference>
<feature type="short sequence motif" description="YXXL motif; contains endocytosis signal" evidence="32">
    <location>
        <begin position="709"/>
        <end position="712"/>
    </location>
</feature>
<feature type="region of interest" description="Immunosuppression" evidence="32">
    <location>
        <begin position="571"/>
        <end position="589"/>
    </location>
</feature>
<evidence type="ECO:0000256" key="32">
    <source>
        <dbReference type="HAMAP-Rule" id="MF_04083"/>
    </source>
</evidence>
<comment type="miscellaneous">
    <text evidence="32">Inhibitors targeting HIV-1 viral envelope proteins are used as antiretroviral drugs. Attachment of virions to the cell surface via non-specific interactions and CD4 binding can be blocked by inhibitors that include cyanovirin-N, cyclotriazadisulfonamide analogs, PRO 2000, TNX 355 and PRO 542. In addition, BMS 806 can block CD4-induced conformational changes. Env interactions with the coreceptor molecules can be targeted by CCR5 antagonists including SCH-D, maraviroc (UK 427857) and aplaviroc (GW 873140), and the CXCR4 antagonist AMD 070. Fusion of viral and cellular membranes can be inhibited by peptides such as enfuvirtide and tifuvirtide (T 1249). Resistance to inhibitors associated with mutations in Env are observed. Most of the time, single mutations confer only a modest reduction in drug susceptibility. Combination of several mutations is usually required to develop a high-level drug resistance.</text>
</comment>
<dbReference type="EMBL" id="MN617369">
    <property type="protein sequence ID" value="QGJ16661.1"/>
    <property type="molecule type" value="Genomic_DNA"/>
</dbReference>
<feature type="domain" description="Human immunodeficiency virus 1 envelope glycoprotein Gp120" evidence="34">
    <location>
        <begin position="33"/>
        <end position="142"/>
    </location>
</feature>
<reference evidence="36" key="1">
    <citation type="submission" date="2019-10" db="EMBL/GenBank/DDBJ databases">
        <title>HIV-1 Pseudoviruses Constructed in China Regulatory Laboratory.</title>
        <authorList>
            <person name="Nie J."/>
            <person name="Huang W."/>
            <person name="Liu Q."/>
            <person name="Wang Y."/>
        </authorList>
    </citation>
    <scope>NUCLEOTIDE SEQUENCE</scope>
    <source>
        <strain evidence="36">XJ180.16</strain>
    </source>
</reference>
<evidence type="ECO:0000256" key="3">
    <source>
        <dbReference type="ARBA" id="ARBA00004505"/>
    </source>
</evidence>
<dbReference type="GO" id="GO:0016020">
    <property type="term" value="C:membrane"/>
    <property type="evidence" value="ECO:0007669"/>
    <property type="project" value="UniProtKB-UniRule"/>
</dbReference>
<evidence type="ECO:0000256" key="11">
    <source>
        <dbReference type="ARBA" id="ARBA00022581"/>
    </source>
</evidence>
<evidence type="ECO:0000256" key="16">
    <source>
        <dbReference type="ARBA" id="ARBA00022729"/>
    </source>
</evidence>
<evidence type="ECO:0000256" key="17">
    <source>
        <dbReference type="ARBA" id="ARBA00022804"/>
    </source>
</evidence>
<keyword evidence="11 32" id="KW-0945">Host-virus interaction</keyword>
<keyword evidence="23 32" id="KW-1039">Host endosome</keyword>
<keyword evidence="13 32" id="KW-0165">Cleavage on pair of basic residues</keyword>
<comment type="subunit">
    <text evidence="32">The mature envelope protein (Env) consists of a homotrimer of non-covalently associated gp120-gp41 heterodimers. The resulting complex protrudes from the virus surface as a spike. There seems to be as few as 10 spikes on the average virion. Surface protein gp120 interacts with host CD4, CCR5 and CXCR4. Gp120 also interacts with the C-type lectins CD209/DC-SIGN and CLEC4M/DC-SIGNR (collectively referred to as DC-SIGN(R)). Gp120 and gp41 interact with GalCer. Gp120 interacts with host ITGA4/ITGB7 complex; on CD4+ T-cells, this interaction results in rapid activation of integrin ITGAL/LFA-1, which facilitates efficient cell-to-cell spreading of HIV-1. Gp120 interacts with cell-associated heparan sulfate; this interaction increases virus infectivity on permissive cells and may be involved in infection of CD4- cells.</text>
</comment>
<feature type="coiled-coil region" evidence="32">
    <location>
        <begin position="630"/>
        <end position="664"/>
    </location>
</feature>
<dbReference type="InterPro" id="IPR037527">
    <property type="entry name" value="Gp160"/>
</dbReference>
<evidence type="ECO:0000256" key="14">
    <source>
        <dbReference type="ARBA" id="ARBA00022692"/>
    </source>
</evidence>
<dbReference type="Gene3D" id="1.10.287.210">
    <property type="match status" value="1"/>
</dbReference>
<feature type="disulfide bond" evidence="32">
    <location>
        <begin position="595"/>
        <end position="601"/>
    </location>
</feature>
<keyword evidence="24 32" id="KW-0175">Coiled coil</keyword>
<evidence type="ECO:0000256" key="31">
    <source>
        <dbReference type="ARBA" id="ARBA00023296"/>
    </source>
</evidence>
<feature type="domain" description="Human immunodeficiency virus 1 envelope glycoprotein Gp120" evidence="34">
    <location>
        <begin position="147"/>
        <end position="508"/>
    </location>
</feature>
<evidence type="ECO:0000256" key="30">
    <source>
        <dbReference type="ARBA" id="ARBA00023288"/>
    </source>
</evidence>
<dbReference type="HAMAP" id="MF_04083">
    <property type="entry name" value="HIV_ENV"/>
    <property type="match status" value="1"/>
</dbReference>
<keyword evidence="7 32" id="KW-1168">Fusion of virus membrane with host membrane</keyword>
<comment type="subcellular location">
    <molecule>Surface protein gp120</molecule>
    <subcellularLocation>
        <location evidence="32">Virion membrane</location>
        <topology evidence="32">Peripheral membrane protein</topology>
    </subcellularLocation>
    <subcellularLocation>
        <location evidence="32">Host cell membrane</location>
        <topology evidence="32">Peripheral membrane protein</topology>
    </subcellularLocation>
    <subcellularLocation>
        <location evidence="32">Host endosome membrane</location>
        <topology evidence="32">Single-pass type I membrane protein</topology>
    </subcellularLocation>
    <text evidence="32">The surface protein is not anchored to the viral envelope, but associates with the extravirion surface through its binding to TM. It is probably concentrated at the site of budding and incorporated into the virions possibly by contacts between the cytoplasmic tail of Env and the N-terminus of Gag.</text>
</comment>
<dbReference type="GO" id="GO:0019064">
    <property type="term" value="P:fusion of virus membrane with host plasma membrane"/>
    <property type="evidence" value="ECO:0007669"/>
    <property type="project" value="UniProtKB-UniRule"/>
</dbReference>
<comment type="similarity">
    <text evidence="32">Belongs to the HIV-1 env protein family.</text>
</comment>
<feature type="disulfide bond" evidence="32">
    <location>
        <begin position="221"/>
        <end position="250"/>
    </location>
</feature>
<feature type="transmembrane region" description="Helical" evidence="33">
    <location>
        <begin position="675"/>
        <end position="702"/>
    </location>
</feature>
<evidence type="ECO:0000256" key="8">
    <source>
        <dbReference type="ARBA" id="ARBA00022510"/>
    </source>
</evidence>
<keyword evidence="22 32" id="KW-1133">Transmembrane helix</keyword>
<dbReference type="GO" id="GO:0075512">
    <property type="term" value="P:clathrin-dependent endocytosis of virus by host cell"/>
    <property type="evidence" value="ECO:0007669"/>
    <property type="project" value="UniProtKB-UniRule"/>
</dbReference>
<dbReference type="InterPro" id="IPR036377">
    <property type="entry name" value="Gp120_core_sf"/>
</dbReference>
<dbReference type="InterPro" id="IPR000328">
    <property type="entry name" value="GP41-like"/>
</dbReference>
<evidence type="ECO:0000256" key="24">
    <source>
        <dbReference type="ARBA" id="ARBA00023054"/>
    </source>
</evidence>
<evidence type="ECO:0000256" key="9">
    <source>
        <dbReference type="ARBA" id="ARBA00022511"/>
    </source>
</evidence>
<evidence type="ECO:0000256" key="2">
    <source>
        <dbReference type="ARBA" id="ARBA00004433"/>
    </source>
</evidence>
<keyword evidence="19 32" id="KW-1043">Host membrane</keyword>
<feature type="region of interest" description="MPER; binding to GalCer" evidence="32">
    <location>
        <begin position="659"/>
        <end position="680"/>
    </location>
</feature>
<comment type="caution">
    <text evidence="32 33">Lacks conserved residue(s) required for the propagation of feature annotation.</text>
</comment>
<evidence type="ECO:0000313" key="36">
    <source>
        <dbReference type="EMBL" id="QGJ16661.1"/>
    </source>
</evidence>
<comment type="function">
    <text evidence="32">Envelope glycoprotein gp160: Oligomerizes in the host endoplasmic reticulum into predominantly trimers. In a second time, gp160 transits in the host Golgi, where glycosylation is completed. The precursor is then proteolytically cleaved in the trans-Golgi and thereby activated by cellular furin or furin-like proteases to produce gp120 and gp41.</text>
</comment>
<feature type="chain" id="PRO_5029066601" description="Transmembrane protein gp41" evidence="32">
    <location>
        <begin position="509"/>
        <end position="860"/>
    </location>
</feature>
<dbReference type="FunFam" id="2.170.40.20:FF:000003">
    <property type="entry name" value="Envelope glycoprotein gp160"/>
    <property type="match status" value="1"/>
</dbReference>
<dbReference type="GO" id="GO:0019082">
    <property type="term" value="P:viral protein processing"/>
    <property type="evidence" value="ECO:0007669"/>
    <property type="project" value="UniProtKB-UniRule"/>
</dbReference>
<feature type="region of interest" description="Fusion peptide" evidence="32">
    <location>
        <begin position="509"/>
        <end position="529"/>
    </location>
</feature>
<keyword evidence="30 32" id="KW-0449">Lipoprotein</keyword>
<evidence type="ECO:0000256" key="21">
    <source>
        <dbReference type="ARBA" id="ARBA00022890"/>
    </source>
</evidence>
<keyword evidence="21 32" id="KW-1164">Virus endocytosis by host</keyword>
<keyword evidence="26 32" id="KW-0564">Palmitate</keyword>
<dbReference type="InterPro" id="IPR000777">
    <property type="entry name" value="HIV1_Gp120"/>
</dbReference>
<comment type="function">
    <text evidence="32">Transmembrane protein gp41: Acts as a class I viral fusion protein. Under the current model, the protein has at least 3 conformational states: pre-fusion native state, pre-hairpin intermediate state, and post-fusion hairpin state. During fusion of viral and target intracellular membranes, the coiled coil regions (heptad repeats) assume a trimer-of-hairpins structure, positioning the fusion peptide in close proximity to the C-terminal region of the ectodomain. The formation of this structure appears to drive apposition and subsequent fusion of viral and target cell membranes. Complete fusion occurs in host cell endosomes and is dynamin-dependent, however some lipid transfer might occur at the plasma membrane. The virus undergoes clathrin-dependent internalization long before endosomal fusion, thus minimizing the surface exposure of conserved viral epitopes during fusion and reducing the efficacy of inhibitors targeting these epitopes. Membranes fusion leads to delivery of the nucleocapsid into the cytoplasm.</text>
</comment>
<keyword evidence="29 32" id="KW-0899">Viral immunoevasion</keyword>
<comment type="domain">
    <text evidence="32">The CD4-binding region is targeted by the antibody b12.</text>
</comment>
<comment type="subcellular location">
    <molecule>Transmembrane protein gp41</molecule>
    <subcellularLocation>
        <location evidence="32">Virion membrane</location>
        <topology evidence="32">Single-pass type I membrane protein</topology>
    </subcellularLocation>
    <subcellularLocation>
        <location evidence="32">Host cell membrane</location>
        <topology evidence="32">Single-pass type I membrane protein</topology>
    </subcellularLocation>
    <subcellularLocation>
        <location evidence="32">Host endosome membrane</location>
        <topology evidence="32">Single-pass type I membrane protein</topology>
    </subcellularLocation>
    <text evidence="32">It is probably concentrated at the site of budding and incorporated into the virions possibly by contacts between the cytoplasmic tail of Env and the N-terminus of Gag.</text>
</comment>
<evidence type="ECO:0000256" key="10">
    <source>
        <dbReference type="ARBA" id="ARBA00022570"/>
    </source>
</evidence>
<feature type="transmembrane region" description="Helical" evidence="33">
    <location>
        <begin position="509"/>
        <end position="532"/>
    </location>
</feature>
<evidence type="ECO:0000256" key="22">
    <source>
        <dbReference type="ARBA" id="ARBA00022989"/>
    </source>
</evidence>
<feature type="topological domain" description="Cytoplasmic" evidence="32">
    <location>
        <begin position="703"/>
        <end position="860"/>
    </location>
</feature>
<comment type="PTM">
    <text evidence="32">Palmitoylation of the transmembrane protein and of Env polyprotein (prior to its proteolytic cleavage) is essential for their association with host cell membrane lipid rafts. Palmitoylation is therefore required for envelope trafficking to classical lipid rafts, but not for viral replication.</text>
</comment>
<dbReference type="GO" id="GO:0052031">
    <property type="term" value="P:symbiont-mediated perturbation of host defense response"/>
    <property type="evidence" value="ECO:0007669"/>
    <property type="project" value="UniProtKB-UniRule"/>
</dbReference>
<dbReference type="SUPFAM" id="SSF58069">
    <property type="entry name" value="Virus ectodomain"/>
    <property type="match status" value="1"/>
</dbReference>
<comment type="domain">
    <text evidence="32">The YXXL motif is involved in determining the exact site of viral release at the surface of infected mononuclear cells and promotes endocytosis. YXXL and di-leucine endocytosis motifs interact directly or indirectly with the clathrin adapter complexes, opperate independently, and their activities are not additive.</text>
</comment>
<dbReference type="GO" id="GO:1903911">
    <property type="term" value="P:positive regulation of receptor clustering"/>
    <property type="evidence" value="ECO:0007669"/>
    <property type="project" value="UniProtKB-UniRule"/>
</dbReference>
<dbReference type="FunFam" id="1.10.287.210:FF:000001">
    <property type="entry name" value="Envelope glycoprotein gp160"/>
    <property type="match status" value="1"/>
</dbReference>
<dbReference type="CDD" id="cd09909">
    <property type="entry name" value="HIV-1-like_HR1-HR2"/>
    <property type="match status" value="1"/>
</dbReference>
<dbReference type="GO" id="GO:0019062">
    <property type="term" value="P:virion attachment to host cell"/>
    <property type="evidence" value="ECO:0007669"/>
    <property type="project" value="UniProtKB-UniRule"/>
</dbReference>
<gene>
    <name evidence="32 36" type="primary">env</name>
</gene>
<comment type="subcellular location">
    <subcellularLocation>
        <location evidence="3">Host cell membrane</location>
        <topology evidence="3">Peripheral membrane protein</topology>
    </subcellularLocation>
    <subcellularLocation>
        <location evidence="1">Host cell membrane</location>
        <topology evidence="1">Single-pass type I membrane protein</topology>
    </subcellularLocation>
    <subcellularLocation>
        <location evidence="2">Host endosome membrane</location>
        <topology evidence="2">Peripheral membrane protein</topology>
    </subcellularLocation>
    <subcellularLocation>
        <location evidence="5">Host endosome membrane</location>
        <topology evidence="5">Single-pass type I membrane protein</topology>
    </subcellularLocation>
    <subcellularLocation>
        <location evidence="6">Virion membrane</location>
        <topology evidence="6">Peripheral membrane protein</topology>
    </subcellularLocation>
    <subcellularLocation>
        <location evidence="4">Virion membrane</location>
        <topology evidence="4">Single-pass type I membrane protein</topology>
    </subcellularLocation>
</comment>
<sequence length="860" mass="97391">MRVMGIGKNCQHLWRWGIMLLGMLMICSAVGNLWVTVYYGVPVWREATTTLFCASDAKAYDTEVHNVWATHACVPTDPKPQEIVLENVTENFNMWKNEMVNQMHEDVISLWDQSLKPCVKLTPLCVTLECKNVSSNSNNTYNGTHQETKEEMKNCSFNATTVVRDRKKAVYALFYRLDIVPLQENSDKNSSDYYRLINCNTSAITQACPKVTFDPIPIHYCTPAGYAILKCNDETFNGTGPCNNVSTVQCTHGIKPVVSTQLLLNGSLAEKEIIIRSENLTNNAKTIIVHLNQSVRIVCTRPNNNTRKSIRIGPGQTFYATGSIIGDIRQAHCNISKDKWNKTLQKVGKKLAEHFPNKTITFASSSGGDLEITTHSFNCRGEFFYCNTSGLFNGTYMHNDTYTENNSSSVITIPCRIKQVINMWQEVGRAMYAPPIEGNITCESNITGLLLVRDGGSDSNETETFRPGGGDMRDNWRSELYKYKVVEIKPLGIAPTKAKRRVVEREKRAVGMGAVFLGFLGVAGSTMGAASMTLTVQARQLLSGIVQQQSNLLKAIEAQQHLLQLTVWGIKQLQTRVLAIERYLKDQQLLGIWGCSGKLICTTAVPWNSSWSNKTQEEIWDNMTWMQWDKEISNYTNIIYRMLEESQNQQERNEKDLLALDSWKNLWSWFDITNWLWYIKIFIMIVGGLIGLRIIFAVLSLVNRVRQGYSPLSFQTLTPNPGGPDRLGRIEEEGGEQDKDRSIRLVNGFLALAWDDLRNLCLFSYHRLRDFILVTARVLELLGRNSLRGLQRGWEALKYLGSLVQYWGQELKKSTISLVDTIAIAVAEGTDRILELLQRLCRAIYHIPTRIRQGFEAALQ</sequence>
<evidence type="ECO:0000259" key="35">
    <source>
        <dbReference type="Pfam" id="PF00517"/>
    </source>
</evidence>
<protein>
    <recommendedName>
        <fullName evidence="32">Envelope glycoprotein gp160</fullName>
    </recommendedName>
    <alternativeName>
        <fullName evidence="32">Env polyprotein</fullName>
    </alternativeName>
    <component>
        <recommendedName>
            <fullName evidence="32">Surface protein gp120</fullName>
            <shortName evidence="32">SU</shortName>
        </recommendedName>
        <alternativeName>
            <fullName evidence="32">Glycoprotein 120</fullName>
            <shortName evidence="32">gp120</shortName>
        </alternativeName>
    </component>
    <component>
        <recommendedName>
            <fullName evidence="32">Transmembrane protein gp41</fullName>
            <shortName evidence="32">TM</shortName>
        </recommendedName>
        <alternativeName>
            <fullName evidence="32">Glycoprotein 41</fullName>
            <shortName evidence="32">gp41</shortName>
        </alternativeName>
    </component>
</protein>
<evidence type="ECO:0000256" key="4">
    <source>
        <dbReference type="ARBA" id="ARBA00004563"/>
    </source>
</evidence>
<feature type="lipid moiety-binding region" description="S-palmitoyl cysteine; by host" evidence="32">
    <location>
        <position position="761"/>
    </location>
</feature>
<keyword evidence="12 32" id="KW-1162">Viral penetration into host cytoplasm</keyword>
<feature type="transmembrane region" description="Helical" evidence="33">
    <location>
        <begin position="13"/>
        <end position="35"/>
    </location>
</feature>
<feature type="disulfide bond" evidence="32">
    <location>
        <begin position="53"/>
        <end position="73"/>
    </location>
</feature>
<evidence type="ECO:0000256" key="13">
    <source>
        <dbReference type="ARBA" id="ARBA00022685"/>
    </source>
</evidence>
<accession>A0A649UPM8</accession>
<evidence type="ECO:0000256" key="26">
    <source>
        <dbReference type="ARBA" id="ARBA00023139"/>
    </source>
</evidence>
<dbReference type="Pfam" id="PF00516">
    <property type="entry name" value="GP120"/>
    <property type="match status" value="2"/>
</dbReference>
<comment type="function">
    <text evidence="32">Surface protein gp120: Attaches the virus to the host lymphoid cell by binding to the primary receptor CD4. This interaction induces a structural rearrangement creating a high affinity binding site for a chemokine coreceptor like CXCR4 and/or CCR5. Acts as a ligand for CD209/DC-SIGN and CLEC4M/DC-SIGNR, which are respectively found on dendritic cells (DCs), and on endothelial cells of liver sinusoids and lymph node sinuses. These interactions allow capture of viral particles at mucosal surfaces by these cells and subsequent transmission to permissive cells. HIV subverts the migration properties of dendritic cells to gain access to CD4+ T-cells in lymph nodes. Virus transmission to permissive T-cells occurs either in trans (without DCs infection, through viral capture and transmission), or in cis (following DCs productive infection, through the usual CD4-gp120 interaction), thereby inducing a robust infection. In trans infection, bound virions remain infectious over days and it is proposed that they are not degraded, but protected in non-lysosomal acidic organelles within the DCs close to the cell membrane thus contributing to the viral infectious potential during DCs' migration from the periphery to the lymphoid tissues. On arrival at lymphoid tissues, intact virions recycle back to DCs' cell surface allowing virus transmission to CD4+ T-cells.</text>
</comment>
<dbReference type="GO" id="GO:0005198">
    <property type="term" value="F:structural molecule activity"/>
    <property type="evidence" value="ECO:0007669"/>
    <property type="project" value="UniProtKB-UniRule"/>
</dbReference>
<dbReference type="GO" id="GO:0019031">
    <property type="term" value="C:viral envelope"/>
    <property type="evidence" value="ECO:0007669"/>
    <property type="project" value="UniProtKB-KW"/>
</dbReference>
<evidence type="ECO:0000256" key="20">
    <source>
        <dbReference type="ARBA" id="ARBA00022879"/>
    </source>
</evidence>
<keyword evidence="14 32" id="KW-0812">Transmembrane</keyword>
<keyword evidence="9 32" id="KW-1032">Host cell membrane</keyword>
<feature type="disulfide bond" evidence="32">
    <location>
        <begin position="231"/>
        <end position="242"/>
    </location>
</feature>
<evidence type="ECO:0000256" key="15">
    <source>
        <dbReference type="ARBA" id="ARBA00022703"/>
    </source>
</evidence>
<evidence type="ECO:0000256" key="25">
    <source>
        <dbReference type="ARBA" id="ARBA00023136"/>
    </source>
</evidence>
<evidence type="ECO:0000256" key="7">
    <source>
        <dbReference type="ARBA" id="ARBA00022506"/>
    </source>
</evidence>
<feature type="lipid moiety-binding region" description="S-palmitoyl cysteine; by host" evidence="32">
    <location>
        <position position="841"/>
    </location>
</feature>
<organism evidence="36">
    <name type="scientific">Human immunodeficiency virus type 1</name>
    <name type="common">HIV-1</name>
    <dbReference type="NCBI Taxonomy" id="11676"/>
    <lineage>
        <taxon>Viruses</taxon>
        <taxon>Riboviria</taxon>
        <taxon>Pararnavirae</taxon>
        <taxon>Artverviricota</taxon>
        <taxon>Revtraviricetes</taxon>
        <taxon>Ortervirales</taxon>
        <taxon>Retroviridae</taxon>
        <taxon>Orthoretrovirinae</taxon>
        <taxon>Lentivirus</taxon>
        <taxon>Lentivirus humimdef1</taxon>
    </lineage>
</organism>
<evidence type="ECO:0000256" key="5">
    <source>
        <dbReference type="ARBA" id="ARBA00004578"/>
    </source>
</evidence>
<keyword evidence="20 32" id="KW-0261">Viral envelope protein</keyword>
<comment type="PTM">
    <text evidence="32">Specific enzymatic cleavages in vivo yield mature proteins. Envelope glycoproteins are synthesized as a inactive precursor that is heavily N-glycosylated and processed likely by host cell furin in the Golgi to yield the mature SU and TM proteins. The cleavage site between SU and TM requires the minimal sequence [KR]-X-[KR]-R. About 2 of the 9 disulfide bonds of gp41 are reduced by P4HB/PDI, following binding to CD4 receptor.</text>
</comment>
<dbReference type="Pfam" id="PF00517">
    <property type="entry name" value="GP41"/>
    <property type="match status" value="1"/>
</dbReference>
<comment type="PTM">
    <text evidence="32">Highly glycosylated by host. The high number of glycan on the protein is reffered to as 'glycan shield' because it contributes to hide protein sequence from adaptive immune system.</text>
</comment>
<keyword evidence="25 32" id="KW-0472">Membrane</keyword>
<evidence type="ECO:0000256" key="23">
    <source>
        <dbReference type="ARBA" id="ARBA00023046"/>
    </source>
</evidence>
<evidence type="ECO:0000259" key="34">
    <source>
        <dbReference type="Pfam" id="PF00516"/>
    </source>
</evidence>
<feature type="region of interest" description="V5" evidence="32">
    <location>
        <begin position="458"/>
        <end position="468"/>
    </location>
</feature>
<keyword evidence="16 32" id="KW-0732">Signal</keyword>
<name>A0A649UPM8_HV1</name>
<comment type="domain">
    <text evidence="32">The membrane proximal external region (MPER) present in gp41 is a tryptophan-rich region recognized by the antibodies 2F5, Z13, and 4E10. MPER seems to play a role in fusion.</text>
</comment>
<comment type="domain">
    <text evidence="32">Some of the most genetically diverse regions of the viral genome are present in Env. They are called variable regions 1 through 5 (V1 through V5). Coreceptor usage of gp120 is determined mainly by the primary structure of the third variable region (V3) in the outer domain of gp120. The sequence of V3 determines which coreceptor, CCR5 and/or CXCR4 (corresponding to R5/macrophage, X4/T cell and R5X4/T cell and macrophage tropism), is used to trigger the fusion potential of the Env complex, and hence which cells the virus can infect. Binding to CCR5 involves a region adjacent in addition to V3.</text>
</comment>